<sequence>MSRHRAPRHAGPRHSSVRRGSGDRGVLRSARVRAVLCLAVVLALATPGTYAHWTDEVQVSGTAITSGTLDLRVDGQDQVTGYTTLDIAPMVPGNSTAAVLTIRNNGTAPLSYTAATSATNADGKSLGAALVAKVTGDTTVTGSAPATTCAGAALSGSAASLAGPLLSSARLLAPGATEKVCVQVMLPTNAAPALQGATTTVGITFTGTSDVS</sequence>
<reference evidence="3" key="1">
    <citation type="journal article" date="2019" name="Int. J. Syst. Evol. Microbiol.">
        <title>The Global Catalogue of Microorganisms (GCM) 10K type strain sequencing project: providing services to taxonomists for standard genome sequencing and annotation.</title>
        <authorList>
            <consortium name="The Broad Institute Genomics Platform"/>
            <consortium name="The Broad Institute Genome Sequencing Center for Infectious Disease"/>
            <person name="Wu L."/>
            <person name="Ma J."/>
        </authorList>
    </citation>
    <scope>NUCLEOTIDE SEQUENCE [LARGE SCALE GENOMIC DNA]</scope>
    <source>
        <strain evidence="3">FCH27</strain>
    </source>
</reference>
<proteinExistence type="predicted"/>
<dbReference type="InterPro" id="IPR022121">
    <property type="entry name" value="Peptidase_M73_camelysin"/>
</dbReference>
<comment type="caution">
    <text evidence="2">The sequence shown here is derived from an EMBL/GenBank/DDBJ whole genome shotgun (WGS) entry which is preliminary data.</text>
</comment>
<organism evidence="2 3">
    <name type="scientific">Nocardioides astragali</name>
    <dbReference type="NCBI Taxonomy" id="1776736"/>
    <lineage>
        <taxon>Bacteria</taxon>
        <taxon>Bacillati</taxon>
        <taxon>Actinomycetota</taxon>
        <taxon>Actinomycetes</taxon>
        <taxon>Propionibacteriales</taxon>
        <taxon>Nocardioidaceae</taxon>
        <taxon>Nocardioides</taxon>
    </lineage>
</organism>
<dbReference type="Pfam" id="PF12389">
    <property type="entry name" value="Peptidase_M73"/>
    <property type="match status" value="1"/>
</dbReference>
<accession>A0ABW2N479</accession>
<feature type="compositionally biased region" description="Basic residues" evidence="1">
    <location>
        <begin position="1"/>
        <end position="17"/>
    </location>
</feature>
<feature type="region of interest" description="Disordered" evidence="1">
    <location>
        <begin position="1"/>
        <end position="24"/>
    </location>
</feature>
<evidence type="ECO:0000313" key="3">
    <source>
        <dbReference type="Proteomes" id="UP001596524"/>
    </source>
</evidence>
<dbReference type="EMBL" id="JBHTCH010000004">
    <property type="protein sequence ID" value="MFC7359736.1"/>
    <property type="molecule type" value="Genomic_DNA"/>
</dbReference>
<evidence type="ECO:0000313" key="2">
    <source>
        <dbReference type="EMBL" id="MFC7359736.1"/>
    </source>
</evidence>
<dbReference type="RefSeq" id="WP_255889851.1">
    <property type="nucleotide sequence ID" value="NZ_JAFMZM010000002.1"/>
</dbReference>
<dbReference type="InterPro" id="IPR023833">
    <property type="entry name" value="Signal_pept_SipW-depend-type"/>
</dbReference>
<evidence type="ECO:0000256" key="1">
    <source>
        <dbReference type="SAM" id="MobiDB-lite"/>
    </source>
</evidence>
<dbReference type="Proteomes" id="UP001596524">
    <property type="component" value="Unassembled WGS sequence"/>
</dbReference>
<name>A0ABW2N479_9ACTN</name>
<dbReference type="NCBIfam" id="TIGR04088">
    <property type="entry name" value="cognate_SipW"/>
    <property type="match status" value="1"/>
</dbReference>
<protein>
    <submittedName>
        <fullName evidence="2">TasA family protein</fullName>
    </submittedName>
</protein>
<gene>
    <name evidence="2" type="ORF">ACFQO6_05590</name>
</gene>
<keyword evidence="3" id="KW-1185">Reference proteome</keyword>